<reference evidence="1 2" key="1">
    <citation type="submission" date="2020-12" db="EMBL/GenBank/DDBJ databases">
        <title>Sulforoseuscoccus oceanibium gen. nov., sp. nov., a representative of the phylum Verrucomicrobia with special cytoplasmic membrane, and proposal of Sulforoseuscoccusaceae fam. nov.</title>
        <authorList>
            <person name="Xi F."/>
        </authorList>
    </citation>
    <scope>NUCLEOTIDE SEQUENCE [LARGE SCALE GENOMIC DNA]</scope>
    <source>
        <strain evidence="1 2">T37</strain>
    </source>
</reference>
<dbReference type="KEGG" id="soa:G3M56_014140"/>
<dbReference type="RefSeq" id="WP_164365393.1">
    <property type="nucleotide sequence ID" value="NZ_CP066776.1"/>
</dbReference>
<proteinExistence type="predicted"/>
<organism evidence="1 2">
    <name type="scientific">Sulfuriroseicoccus oceanibius</name>
    <dbReference type="NCBI Taxonomy" id="2707525"/>
    <lineage>
        <taxon>Bacteria</taxon>
        <taxon>Pseudomonadati</taxon>
        <taxon>Verrucomicrobiota</taxon>
        <taxon>Verrucomicrobiia</taxon>
        <taxon>Verrucomicrobiales</taxon>
        <taxon>Verrucomicrobiaceae</taxon>
        <taxon>Sulfuriroseicoccus</taxon>
    </lineage>
</organism>
<dbReference type="Proteomes" id="UP000475117">
    <property type="component" value="Chromosome"/>
</dbReference>
<accession>A0A6B3L5K4</accession>
<evidence type="ECO:0000313" key="2">
    <source>
        <dbReference type="Proteomes" id="UP000475117"/>
    </source>
</evidence>
<evidence type="ECO:0000313" key="1">
    <source>
        <dbReference type="EMBL" id="QQL44981.1"/>
    </source>
</evidence>
<dbReference type="EMBL" id="CP066776">
    <property type="protein sequence ID" value="QQL44981.1"/>
    <property type="molecule type" value="Genomic_DNA"/>
</dbReference>
<keyword evidence="2" id="KW-1185">Reference proteome</keyword>
<name>A0A6B3L5K4_9BACT</name>
<evidence type="ECO:0008006" key="3">
    <source>
        <dbReference type="Google" id="ProtNLM"/>
    </source>
</evidence>
<gene>
    <name evidence="1" type="ORF">G3M56_014140</name>
</gene>
<dbReference type="PROSITE" id="PS51257">
    <property type="entry name" value="PROKAR_LIPOPROTEIN"/>
    <property type="match status" value="1"/>
</dbReference>
<dbReference type="AlphaFoldDB" id="A0A6B3L5K4"/>
<protein>
    <recommendedName>
        <fullName evidence="3">Lipoprotein</fullName>
    </recommendedName>
</protein>
<sequence length="106" mass="12143">MKIKPLVATSALAFALSSCSTVKTLSPAEFEKQYHIAESSYSSSMSDYCVIGQRHNHVFLHRQTMRILPLLWGREVYRNQIYMSRTGLLSDDLKAEINAKYPEGEW</sequence>